<dbReference type="RefSeq" id="WP_048085235.1">
    <property type="nucleotide sequence ID" value="NZ_CP006933.1"/>
</dbReference>
<dbReference type="KEGG" id="mfc:BRM9_1365"/>
<evidence type="ECO:0000313" key="1">
    <source>
        <dbReference type="EMBL" id="AIS32180.1"/>
    </source>
</evidence>
<dbReference type="EMBL" id="LN734822">
    <property type="protein sequence ID" value="CEL24585.1"/>
    <property type="molecule type" value="Genomic_DNA"/>
</dbReference>
<dbReference type="GeneID" id="26739197"/>
<dbReference type="SUPFAM" id="SSF53850">
    <property type="entry name" value="Periplasmic binding protein-like II"/>
    <property type="match status" value="1"/>
</dbReference>
<reference evidence="2" key="2">
    <citation type="submission" date="2014-09" db="EMBL/GenBank/DDBJ databases">
        <authorList>
            <person name="Bishop-Lilly K.A."/>
            <person name="Broomall S.M."/>
            <person name="Chain P.S."/>
            <person name="Chertkov O."/>
            <person name="Coyne S.R."/>
            <person name="Daligault H.E."/>
            <person name="Davenport K.W."/>
            <person name="Erkkila T."/>
            <person name="Frey K.G."/>
            <person name="Gibbons H.S."/>
            <person name="Gu W."/>
            <person name="Jaissle J."/>
            <person name="Johnson S.L."/>
            <person name="Koroleva G.I."/>
            <person name="Ladner J.T."/>
            <person name="Lo C.-C."/>
            <person name="Minogue T.D."/>
            <person name="Munk C."/>
            <person name="Palacios G.F."/>
            <person name="Redden C.L."/>
            <person name="Rosenzweig C.N."/>
            <person name="Scholz M.B."/>
            <person name="Teshima H."/>
            <person name="Xu Y."/>
        </authorList>
    </citation>
    <scope>NUCLEOTIDE SEQUENCE</scope>
    <source>
        <strain evidence="2">Mb9</strain>
    </source>
</reference>
<dbReference type="AlphaFoldDB" id="A0A089ZGG5"/>
<dbReference type="PANTHER" id="PTHR30024">
    <property type="entry name" value="ALIPHATIC SULFONATES-BINDING PROTEIN-RELATED"/>
    <property type="match status" value="1"/>
</dbReference>
<dbReference type="OrthoDB" id="10037at2157"/>
<sequence>MNIGYLSTIYHTSFILKSPDNKFLDSIGGDLNWTLFPTGPAMMEAFKSGEIDLGYIGLPPVMIGVDKGLKLKCVAGGHVEGTVMISRDSFSSCDDLNNLDNVLKQFEGRNIGTPAQGSIHDVIIRDLIQDRDISIINYPWADFIPSAIQNGEIAAGLGTPALATVASREINSKLIIPPSKLWPYNPSYGIVVREELLNQDPDFIKNFLTEHEAACNFIRNQPHDAAEVAAGELGGIDVEFILETFQISPRYCASLPEEYIRSTLDFVSVLQKLGYLENKIKKEDVFELKFIQEVHPEPSHYYLPSYVVDPEN</sequence>
<dbReference type="Proteomes" id="UP000062768">
    <property type="component" value="Chromosome I"/>
</dbReference>
<proteinExistence type="predicted"/>
<dbReference type="EMBL" id="CP006933">
    <property type="protein sequence ID" value="AIS32180.1"/>
    <property type="molecule type" value="Genomic_DNA"/>
</dbReference>
<evidence type="ECO:0000313" key="2">
    <source>
        <dbReference type="EMBL" id="CEL24585.1"/>
    </source>
</evidence>
<dbReference type="Proteomes" id="UP000029661">
    <property type="component" value="Chromosome"/>
</dbReference>
<accession>A0A089ZGG5</accession>
<evidence type="ECO:0000313" key="4">
    <source>
        <dbReference type="Proteomes" id="UP000062768"/>
    </source>
</evidence>
<reference evidence="1" key="1">
    <citation type="submission" date="2013-12" db="EMBL/GenBank/DDBJ databases">
        <title>The complete genome sequence of Methanobacterium sp. BRM9.</title>
        <authorList>
            <consortium name="Pastoral Greenhouse Gas Research Consortium"/>
            <person name="Kelly W.J."/>
            <person name="Leahy S.C."/>
            <person name="Perry R."/>
            <person name="Li D."/>
            <person name="Altermann E."/>
            <person name="Lambie S.C."/>
            <person name="Attwood G.T."/>
        </authorList>
    </citation>
    <scope>NUCLEOTIDE SEQUENCE [LARGE SCALE GENOMIC DNA]</scope>
    <source>
        <strain evidence="1">BRM9</strain>
    </source>
</reference>
<protein>
    <submittedName>
        <fullName evidence="1 2">ABC transporter</fullName>
    </submittedName>
</protein>
<gene>
    <name evidence="1" type="ORF">BRM9_1365</name>
    <name evidence="2" type="ORF">MB9_0945</name>
</gene>
<dbReference type="Gene3D" id="3.40.190.10">
    <property type="entry name" value="Periplasmic binding protein-like II"/>
    <property type="match status" value="2"/>
</dbReference>
<dbReference type="Pfam" id="PF13379">
    <property type="entry name" value="NMT1_2"/>
    <property type="match status" value="1"/>
</dbReference>
<organism evidence="1 3">
    <name type="scientific">Methanobacterium formicicum</name>
    <dbReference type="NCBI Taxonomy" id="2162"/>
    <lineage>
        <taxon>Archaea</taxon>
        <taxon>Methanobacteriati</taxon>
        <taxon>Methanobacteriota</taxon>
        <taxon>Methanomada group</taxon>
        <taxon>Methanobacteria</taxon>
        <taxon>Methanobacteriales</taxon>
        <taxon>Methanobacteriaceae</taxon>
        <taxon>Methanobacterium</taxon>
    </lineage>
</organism>
<keyword evidence="4" id="KW-1185">Reference proteome</keyword>
<dbReference type="STRING" id="2162.BRM9_1365"/>
<name>A0A089ZGG5_METFO</name>
<evidence type="ECO:0000313" key="3">
    <source>
        <dbReference type="Proteomes" id="UP000029661"/>
    </source>
</evidence>